<dbReference type="PANTHER" id="PTHR37984:SF15">
    <property type="entry name" value="INTEGRASE CATALYTIC DOMAIN-CONTAINING PROTEIN"/>
    <property type="match status" value="1"/>
</dbReference>
<dbReference type="PANTHER" id="PTHR37984">
    <property type="entry name" value="PROTEIN CBG26694"/>
    <property type="match status" value="1"/>
</dbReference>
<dbReference type="InterPro" id="IPR050951">
    <property type="entry name" value="Retrovirus_Pol_polyprotein"/>
</dbReference>
<evidence type="ECO:0000313" key="3">
    <source>
        <dbReference type="Proteomes" id="UP000324629"/>
    </source>
</evidence>
<dbReference type="EMBL" id="QNGE01006411">
    <property type="protein sequence ID" value="KAA3671463.1"/>
    <property type="molecule type" value="Genomic_DNA"/>
</dbReference>
<dbReference type="Proteomes" id="UP000324629">
    <property type="component" value="Unassembled WGS sequence"/>
</dbReference>
<dbReference type="GO" id="GO:0003676">
    <property type="term" value="F:nucleic acid binding"/>
    <property type="evidence" value="ECO:0007669"/>
    <property type="project" value="InterPro"/>
</dbReference>
<dbReference type="GO" id="GO:0015074">
    <property type="term" value="P:DNA integration"/>
    <property type="evidence" value="ECO:0007669"/>
    <property type="project" value="InterPro"/>
</dbReference>
<dbReference type="InterPro" id="IPR012337">
    <property type="entry name" value="RNaseH-like_sf"/>
</dbReference>
<evidence type="ECO:0000313" key="2">
    <source>
        <dbReference type="EMBL" id="KAA3671463.1"/>
    </source>
</evidence>
<dbReference type="InterPro" id="IPR001584">
    <property type="entry name" value="Integrase_cat-core"/>
</dbReference>
<dbReference type="PROSITE" id="PS50994">
    <property type="entry name" value="INTEGRASE"/>
    <property type="match status" value="1"/>
</dbReference>
<feature type="domain" description="Integrase catalytic" evidence="1">
    <location>
        <begin position="1"/>
        <end position="120"/>
    </location>
</feature>
<dbReference type="Gene3D" id="3.30.420.10">
    <property type="entry name" value="Ribonuclease H-like superfamily/Ribonuclease H"/>
    <property type="match status" value="1"/>
</dbReference>
<dbReference type="SUPFAM" id="SSF53098">
    <property type="entry name" value="Ribonuclease H-like"/>
    <property type="match status" value="1"/>
</dbReference>
<protein>
    <recommendedName>
        <fullName evidence="1">Integrase catalytic domain-containing protein</fullName>
    </recommendedName>
</protein>
<organism evidence="2 3">
    <name type="scientific">Paragonimus westermani</name>
    <dbReference type="NCBI Taxonomy" id="34504"/>
    <lineage>
        <taxon>Eukaryota</taxon>
        <taxon>Metazoa</taxon>
        <taxon>Spiralia</taxon>
        <taxon>Lophotrochozoa</taxon>
        <taxon>Platyhelminthes</taxon>
        <taxon>Trematoda</taxon>
        <taxon>Digenea</taxon>
        <taxon>Plagiorchiida</taxon>
        <taxon>Troglotremata</taxon>
        <taxon>Troglotrematidae</taxon>
        <taxon>Paragonimus</taxon>
    </lineage>
</organism>
<keyword evidence="3" id="KW-1185">Reference proteome</keyword>
<proteinExistence type="predicted"/>
<gene>
    <name evidence="2" type="ORF">DEA37_0006014</name>
</gene>
<comment type="caution">
    <text evidence="2">The sequence shown here is derived from an EMBL/GenBank/DDBJ whole genome shotgun (WGS) entry which is preliminary data.</text>
</comment>
<dbReference type="InterPro" id="IPR036397">
    <property type="entry name" value="RNaseH_sf"/>
</dbReference>
<evidence type="ECO:0000259" key="1">
    <source>
        <dbReference type="PROSITE" id="PS50994"/>
    </source>
</evidence>
<name>A0A5J4N7P5_9TREM</name>
<accession>A0A5J4N7P5</accession>
<reference evidence="2 3" key="1">
    <citation type="journal article" date="2019" name="Gigascience">
        <title>Whole-genome sequence of the oriental lung fluke Paragonimus westermani.</title>
        <authorList>
            <person name="Oey H."/>
            <person name="Zakrzewski M."/>
            <person name="Narain K."/>
            <person name="Devi K.R."/>
            <person name="Agatsuma T."/>
            <person name="Nawaratna S."/>
            <person name="Gobert G.N."/>
            <person name="Jones M.K."/>
            <person name="Ragan M.A."/>
            <person name="McManus D.P."/>
            <person name="Krause L."/>
        </authorList>
    </citation>
    <scope>NUCLEOTIDE SEQUENCE [LARGE SCALE GENOMIC DNA]</scope>
    <source>
        <strain evidence="2 3">IND2009</strain>
    </source>
</reference>
<dbReference type="AlphaFoldDB" id="A0A5J4N7P5"/>
<sequence>MPNQEASKIKSLFVNEWVARFGTPIELHTDQGATFESRLLEEVCCMLRIRKTRTTPYHPQSNGLVERTNRTVMTILRAFSERHQSDRWDEILPQCLLAYMAAVHSSTGYTLPPLTLGHELRLSVEVITPLAQAEYIGSPHYVKELSERLRVAYKIAAQHQAKSQHHQKSCQQRTANGSVYRIRNHVWLYRLTPPLEAAHKFHRQWIGPFVIVHVRSLTV</sequence>